<dbReference type="AlphaFoldDB" id="A0A183MDC4"/>
<accession>A0A183MDC4</accession>
<dbReference type="EMBL" id="UZAI01012391">
    <property type="protein sequence ID" value="VDP10046.1"/>
    <property type="molecule type" value="Genomic_DNA"/>
</dbReference>
<name>A0A183MDC4_9TREM</name>
<proteinExistence type="predicted"/>
<evidence type="ECO:0000313" key="1">
    <source>
        <dbReference type="EMBL" id="VDP10046.1"/>
    </source>
</evidence>
<gene>
    <name evidence="1" type="ORF">SMRZ_LOCUS14049</name>
</gene>
<sequence>MHLRILSLPVIHQTQQILMLNYAACRNKKTSKDTTKR</sequence>
<reference evidence="1 2" key="1">
    <citation type="submission" date="2018-11" db="EMBL/GenBank/DDBJ databases">
        <authorList>
            <consortium name="Pathogen Informatics"/>
        </authorList>
    </citation>
    <scope>NUCLEOTIDE SEQUENCE [LARGE SCALE GENOMIC DNA]</scope>
    <source>
        <strain evidence="1 2">Zambia</strain>
    </source>
</reference>
<protein>
    <submittedName>
        <fullName evidence="1">Uncharacterized protein</fullName>
    </submittedName>
</protein>
<keyword evidence="2" id="KW-1185">Reference proteome</keyword>
<evidence type="ECO:0000313" key="2">
    <source>
        <dbReference type="Proteomes" id="UP000277204"/>
    </source>
</evidence>
<dbReference type="Proteomes" id="UP000277204">
    <property type="component" value="Unassembled WGS sequence"/>
</dbReference>
<organism evidence="1 2">
    <name type="scientific">Schistosoma margrebowiei</name>
    <dbReference type="NCBI Taxonomy" id="48269"/>
    <lineage>
        <taxon>Eukaryota</taxon>
        <taxon>Metazoa</taxon>
        <taxon>Spiralia</taxon>
        <taxon>Lophotrochozoa</taxon>
        <taxon>Platyhelminthes</taxon>
        <taxon>Trematoda</taxon>
        <taxon>Digenea</taxon>
        <taxon>Strigeidida</taxon>
        <taxon>Schistosomatoidea</taxon>
        <taxon>Schistosomatidae</taxon>
        <taxon>Schistosoma</taxon>
    </lineage>
</organism>